<dbReference type="InterPro" id="IPR036034">
    <property type="entry name" value="PDZ_sf"/>
</dbReference>
<feature type="region of interest" description="Disordered" evidence="1">
    <location>
        <begin position="1"/>
        <end position="33"/>
    </location>
</feature>
<dbReference type="PROSITE" id="PS50106">
    <property type="entry name" value="PDZ"/>
    <property type="match status" value="1"/>
</dbReference>
<evidence type="ECO:0000313" key="4">
    <source>
        <dbReference type="Proteomes" id="UP001054902"/>
    </source>
</evidence>
<comment type="caution">
    <text evidence="3">The sequence shown here is derived from an EMBL/GenBank/DDBJ whole genome shotgun (WGS) entry which is preliminary data.</text>
</comment>
<accession>A0AAD3CSL9</accession>
<name>A0AAD3CSL9_9STRA</name>
<dbReference type="InterPro" id="IPR001478">
    <property type="entry name" value="PDZ"/>
</dbReference>
<feature type="compositionally biased region" description="Basic and acidic residues" evidence="1">
    <location>
        <begin position="404"/>
        <end position="413"/>
    </location>
</feature>
<protein>
    <recommendedName>
        <fullName evidence="2">PDZ domain-containing protein</fullName>
    </recommendedName>
</protein>
<feature type="region of interest" description="Disordered" evidence="1">
    <location>
        <begin position="303"/>
        <end position="430"/>
    </location>
</feature>
<reference evidence="3 4" key="1">
    <citation type="journal article" date="2021" name="Sci. Rep.">
        <title>The genome of the diatom Chaetoceros tenuissimus carries an ancient integrated fragment of an extant virus.</title>
        <authorList>
            <person name="Hongo Y."/>
            <person name="Kimura K."/>
            <person name="Takaki Y."/>
            <person name="Yoshida Y."/>
            <person name="Baba S."/>
            <person name="Kobayashi G."/>
            <person name="Nagasaki K."/>
            <person name="Hano T."/>
            <person name="Tomaru Y."/>
        </authorList>
    </citation>
    <scope>NUCLEOTIDE SEQUENCE [LARGE SCALE GENOMIC DNA]</scope>
    <source>
        <strain evidence="3 4">NIES-3715</strain>
    </source>
</reference>
<keyword evidence="4" id="KW-1185">Reference proteome</keyword>
<organism evidence="3 4">
    <name type="scientific">Chaetoceros tenuissimus</name>
    <dbReference type="NCBI Taxonomy" id="426638"/>
    <lineage>
        <taxon>Eukaryota</taxon>
        <taxon>Sar</taxon>
        <taxon>Stramenopiles</taxon>
        <taxon>Ochrophyta</taxon>
        <taxon>Bacillariophyta</taxon>
        <taxon>Coscinodiscophyceae</taxon>
        <taxon>Chaetocerotophycidae</taxon>
        <taxon>Chaetocerotales</taxon>
        <taxon>Chaetocerotaceae</taxon>
        <taxon>Chaetoceros</taxon>
    </lineage>
</organism>
<dbReference type="SMART" id="SM00228">
    <property type="entry name" value="PDZ"/>
    <property type="match status" value="1"/>
</dbReference>
<sequence length="657" mass="73939">MVSKYHERGRSRKPRKSKIGYSSTMDSSDSFVQDLSPGGILDSLLVCAGIDTTTMDIYDFLDETEEEIKRSFRKAANDSTFDSEDYTLDSSRDDSRRHRKKSKSRSKKKKDKKKSRSKSRKKKDSRDSTSSSSSDDTRLANSKRDPPPRIPINPLLHPSMRNLNPVVNPVGMQQSPLLMQPFGTPLNMNSATPPGIPPGLSPIAPSVGVLPRHSSAMGLGQIPPQPTSYAQTLSNISPTRSVRSIDPIASTNLPGIHPRGISPTRSVRNFIDPSLDIGYNGVRPGERSLSPLARSMSRHHIPEMDISPMGLPPRAMGLRNERPPQRMMRPEAIRERRTSTSSGTMGATSEDTMSVPSRRRERSSSRRREKKSSQHRDRSSSRHRERSSSRRPDSRSSNMSSNVRVDERHHGNDRASSQSRVQKEPMVPVSGGIESHVGMGPNIAEENNPQTIKPKNHVMTQEEITEMIRKERIQQYRSATDLNNSNPALRNPKIMDRKLTDNTDLLETVIPPGELGMTIVKNSEGLTVVKLTDNAVAKDIRVGDVIVALDGVDITMFSSKVVMQLLQKRKFQNRNILYRRFKPMIAEGDKKVLTRKGIRENIMKNVDSKKGMMANQGIQRSSRSRSSTPLRSRDIEKLRTSFKEKQRSQRFQEHFVR</sequence>
<dbReference type="AlphaFoldDB" id="A0AAD3CSL9"/>
<evidence type="ECO:0000259" key="2">
    <source>
        <dbReference type="PROSITE" id="PS50106"/>
    </source>
</evidence>
<feature type="domain" description="PDZ" evidence="2">
    <location>
        <begin position="513"/>
        <end position="568"/>
    </location>
</feature>
<feature type="compositionally biased region" description="Basic and acidic residues" evidence="1">
    <location>
        <begin position="631"/>
        <end position="657"/>
    </location>
</feature>
<proteinExistence type="predicted"/>
<feature type="compositionally biased region" description="Basic and acidic residues" evidence="1">
    <location>
        <begin position="135"/>
        <end position="147"/>
    </location>
</feature>
<dbReference type="SUPFAM" id="SSF50156">
    <property type="entry name" value="PDZ domain-like"/>
    <property type="match status" value="1"/>
</dbReference>
<feature type="compositionally biased region" description="Basic and acidic residues" evidence="1">
    <location>
        <begin position="362"/>
        <end position="394"/>
    </location>
</feature>
<evidence type="ECO:0000313" key="3">
    <source>
        <dbReference type="EMBL" id="GFH51446.1"/>
    </source>
</evidence>
<dbReference type="Gene3D" id="2.30.42.10">
    <property type="match status" value="1"/>
</dbReference>
<feature type="region of interest" description="Disordered" evidence="1">
    <location>
        <begin position="609"/>
        <end position="657"/>
    </location>
</feature>
<feature type="compositionally biased region" description="Low complexity" evidence="1">
    <location>
        <begin position="339"/>
        <end position="349"/>
    </location>
</feature>
<feature type="compositionally biased region" description="Polar residues" evidence="1">
    <location>
        <begin position="20"/>
        <end position="33"/>
    </location>
</feature>
<feature type="compositionally biased region" description="Basic and acidic residues" evidence="1">
    <location>
        <begin position="319"/>
        <end position="338"/>
    </location>
</feature>
<evidence type="ECO:0000256" key="1">
    <source>
        <dbReference type="SAM" id="MobiDB-lite"/>
    </source>
</evidence>
<dbReference type="Proteomes" id="UP001054902">
    <property type="component" value="Unassembled WGS sequence"/>
</dbReference>
<gene>
    <name evidence="3" type="ORF">CTEN210_07922</name>
</gene>
<feature type="region of interest" description="Disordered" evidence="1">
    <location>
        <begin position="82"/>
        <end position="159"/>
    </location>
</feature>
<feature type="compositionally biased region" description="Low complexity" evidence="1">
    <location>
        <begin position="620"/>
        <end position="630"/>
    </location>
</feature>
<feature type="region of interest" description="Disordered" evidence="1">
    <location>
        <begin position="248"/>
        <end position="267"/>
    </location>
</feature>
<dbReference type="EMBL" id="BLLK01000045">
    <property type="protein sequence ID" value="GFH51446.1"/>
    <property type="molecule type" value="Genomic_DNA"/>
</dbReference>
<feature type="compositionally biased region" description="Basic residues" evidence="1">
    <location>
        <begin position="97"/>
        <end position="123"/>
    </location>
</feature>
<feature type="compositionally biased region" description="Basic residues" evidence="1">
    <location>
        <begin position="9"/>
        <end position="18"/>
    </location>
</feature>